<dbReference type="GO" id="GO:0003677">
    <property type="term" value="F:DNA binding"/>
    <property type="evidence" value="ECO:0007669"/>
    <property type="project" value="UniProtKB-KW"/>
</dbReference>
<dbReference type="OMA" id="CEDPEMS"/>
<dbReference type="PANTHER" id="PTHR21860:SF2">
    <property type="entry name" value="GENERAL TRANSCRIPTION FACTOR 3C POLYPEPTIDE 6"/>
    <property type="match status" value="1"/>
</dbReference>
<reference evidence="13" key="5">
    <citation type="submission" date="2025-09" db="UniProtKB">
        <authorList>
            <consortium name="Ensembl"/>
        </authorList>
    </citation>
    <scope>IDENTIFICATION</scope>
</reference>
<evidence type="ECO:0000313" key="13">
    <source>
        <dbReference type="Ensembl" id="ENSEEEP00000041635.2"/>
    </source>
</evidence>
<evidence type="ECO:0000259" key="12">
    <source>
        <dbReference type="Pfam" id="PF10419"/>
    </source>
</evidence>
<dbReference type="Pfam" id="PF10419">
    <property type="entry name" value="TFIIIC_sub6"/>
    <property type="match status" value="1"/>
</dbReference>
<evidence type="ECO:0000256" key="4">
    <source>
        <dbReference type="ARBA" id="ARBA00023242"/>
    </source>
</evidence>
<reference evidence="13" key="3">
    <citation type="submission" date="2020-05" db="EMBL/GenBank/DDBJ databases">
        <title>Electrophorus electricus (electric eel) genome, fEleEle1, primary haplotype.</title>
        <authorList>
            <person name="Myers G."/>
            <person name="Meyer A."/>
            <person name="Fedrigo O."/>
            <person name="Formenti G."/>
            <person name="Rhie A."/>
            <person name="Tracey A."/>
            <person name="Sims Y."/>
            <person name="Jarvis E.D."/>
        </authorList>
    </citation>
    <scope>NUCLEOTIDE SEQUENCE [LARGE SCALE GENOMIC DNA]</scope>
</reference>
<evidence type="ECO:0000256" key="5">
    <source>
        <dbReference type="ARBA" id="ARBA00057927"/>
    </source>
</evidence>
<comment type="function">
    <text evidence="5">Involved in RNA polymerase III-mediated transcription. Integral, tightly associated component of the DNA-binding TFIIIC2 subcomplex that directly binds tRNA and virus-associated RNA promoters.</text>
</comment>
<evidence type="ECO:0000256" key="8">
    <source>
        <dbReference type="ARBA" id="ARBA00069552"/>
    </source>
</evidence>
<dbReference type="Ensembl" id="ENSEEET00000042117.2">
    <property type="protein sequence ID" value="ENSEEEP00000041635.2"/>
    <property type="gene ID" value="ENSEEEG00000019696.2"/>
</dbReference>
<dbReference type="Proteomes" id="UP000314983">
    <property type="component" value="Chromosome 10"/>
</dbReference>
<reference evidence="14" key="1">
    <citation type="journal article" date="2014" name="Science">
        <title>Nonhuman genetics. Genomic basis for the convergent evolution of electric organs.</title>
        <authorList>
            <person name="Gallant J.R."/>
            <person name="Traeger L.L."/>
            <person name="Volkening J.D."/>
            <person name="Moffett H."/>
            <person name="Chen P.H."/>
            <person name="Novina C.D."/>
            <person name="Phillips G.N.Jr."/>
            <person name="Anand R."/>
            <person name="Wells G.B."/>
            <person name="Pinch M."/>
            <person name="Guth R."/>
            <person name="Unguez G.A."/>
            <person name="Albert J.S."/>
            <person name="Zakon H.H."/>
            <person name="Samanta M.P."/>
            <person name="Sussman M.R."/>
        </authorList>
    </citation>
    <scope>NUCLEOTIDE SEQUENCE [LARGE SCALE GENOMIC DNA]</scope>
</reference>
<dbReference type="PANTHER" id="PTHR21860">
    <property type="entry name" value="TRANSCRIPTION INITIATION FACTOR IIIC TFIIIC , POLYPEPTIDE 6-RELATED"/>
    <property type="match status" value="1"/>
</dbReference>
<proteinExistence type="inferred from homology"/>
<evidence type="ECO:0000256" key="2">
    <source>
        <dbReference type="ARBA" id="ARBA00023125"/>
    </source>
</evidence>
<dbReference type="GO" id="GO:0005634">
    <property type="term" value="C:nucleus"/>
    <property type="evidence" value="ECO:0007669"/>
    <property type="project" value="UniProtKB-SubCell"/>
</dbReference>
<dbReference type="GO" id="GO:0006383">
    <property type="term" value="P:transcription by RNA polymerase III"/>
    <property type="evidence" value="ECO:0007669"/>
    <property type="project" value="InterPro"/>
</dbReference>
<evidence type="ECO:0000313" key="14">
    <source>
        <dbReference type="Proteomes" id="UP000314983"/>
    </source>
</evidence>
<dbReference type="AlphaFoldDB" id="A0A4W4GYW1"/>
<dbReference type="InterPro" id="IPR019481">
    <property type="entry name" value="TFIIIC_triple_barrel"/>
</dbReference>
<evidence type="ECO:0000256" key="3">
    <source>
        <dbReference type="ARBA" id="ARBA00023163"/>
    </source>
</evidence>
<evidence type="ECO:0000256" key="1">
    <source>
        <dbReference type="ARBA" id="ARBA00004123"/>
    </source>
</evidence>
<reference evidence="14" key="2">
    <citation type="journal article" date="2017" name="Sci. Adv.">
        <title>A tail of two voltages: Proteomic comparison of the three electric organs of the electric eel.</title>
        <authorList>
            <person name="Traeger L.L."/>
            <person name="Sabat G."/>
            <person name="Barrett-Wilt G.A."/>
            <person name="Wells G.B."/>
            <person name="Sussman M.R."/>
        </authorList>
    </citation>
    <scope>NUCLEOTIDE SEQUENCE [LARGE SCALE GENOMIC DNA]</scope>
</reference>
<comment type="subunit">
    <text evidence="7">Part of the TFIIIC subcomplex TFIIIC2, consisting of six subunits, GTF3C1, GTF3C2, GTF3C3, GTF3C4, GTF3C5 and GTF3C6. Interacts with GTF3C4 and GTF3C5.</text>
</comment>
<feature type="region of interest" description="Disordered" evidence="11">
    <location>
        <begin position="117"/>
        <end position="141"/>
    </location>
</feature>
<protein>
    <recommendedName>
        <fullName evidence="8">General transcription factor 3C polypeptide 6</fullName>
    </recommendedName>
    <alternativeName>
        <fullName evidence="10">Transcription factor IIIC 35 kDa subunit</fullName>
    </alternativeName>
    <alternativeName>
        <fullName evidence="9">Transcription factor IIIC subunit 6</fullName>
    </alternativeName>
</protein>
<evidence type="ECO:0000256" key="11">
    <source>
        <dbReference type="SAM" id="MobiDB-lite"/>
    </source>
</evidence>
<gene>
    <name evidence="13" type="primary">GTF3C6</name>
</gene>
<evidence type="ECO:0000256" key="10">
    <source>
        <dbReference type="ARBA" id="ARBA00079095"/>
    </source>
</evidence>
<comment type="similarity">
    <text evidence="6">Belongs to the TFIIIC subunit 6 family.</text>
</comment>
<dbReference type="InterPro" id="IPR042771">
    <property type="entry name" value="GTF3C6-like"/>
</dbReference>
<reference evidence="13" key="4">
    <citation type="submission" date="2025-08" db="UniProtKB">
        <authorList>
            <consortium name="Ensembl"/>
        </authorList>
    </citation>
    <scope>IDENTIFICATION</scope>
</reference>
<sequence>MEDEWEEEEQLVVAELSGMIDSDVLSKCQGTCKIVGVDSEQPMMQVGRYVFAGEYEDAVGTCVIFEEDHGGSSPVLRYKCHTMKKLMLQRTFLSERKEGEPNSGGIEILSLNEGEISGRSSTDNGKGKWTDQLTSQKLVLS</sequence>
<evidence type="ECO:0000256" key="7">
    <source>
        <dbReference type="ARBA" id="ARBA00065088"/>
    </source>
</evidence>
<organism evidence="13 14">
    <name type="scientific">Electrophorus electricus</name>
    <name type="common">Electric eel</name>
    <name type="synonym">Gymnotus electricus</name>
    <dbReference type="NCBI Taxonomy" id="8005"/>
    <lineage>
        <taxon>Eukaryota</taxon>
        <taxon>Metazoa</taxon>
        <taxon>Chordata</taxon>
        <taxon>Craniata</taxon>
        <taxon>Vertebrata</taxon>
        <taxon>Euteleostomi</taxon>
        <taxon>Actinopterygii</taxon>
        <taxon>Neopterygii</taxon>
        <taxon>Teleostei</taxon>
        <taxon>Ostariophysi</taxon>
        <taxon>Gymnotiformes</taxon>
        <taxon>Gymnotoidei</taxon>
        <taxon>Gymnotidae</taxon>
        <taxon>Electrophorus</taxon>
    </lineage>
</organism>
<feature type="compositionally biased region" description="Polar residues" evidence="11">
    <location>
        <begin position="131"/>
        <end position="141"/>
    </location>
</feature>
<keyword evidence="4" id="KW-0539">Nucleus</keyword>
<keyword evidence="2" id="KW-0238">DNA-binding</keyword>
<dbReference type="GeneTree" id="ENSGT00390000000510"/>
<keyword evidence="14" id="KW-1185">Reference proteome</keyword>
<dbReference type="FunFam" id="2.60.40.4370:FF:000001">
    <property type="entry name" value="general transcription factor 3C polypeptide 6"/>
    <property type="match status" value="1"/>
</dbReference>
<evidence type="ECO:0000256" key="6">
    <source>
        <dbReference type="ARBA" id="ARBA00061245"/>
    </source>
</evidence>
<dbReference type="GO" id="GO:0000127">
    <property type="term" value="C:transcription factor TFIIIC complex"/>
    <property type="evidence" value="ECO:0007669"/>
    <property type="project" value="TreeGrafter"/>
</dbReference>
<keyword evidence="3" id="KW-0804">Transcription</keyword>
<comment type="subcellular location">
    <subcellularLocation>
        <location evidence="1">Nucleus</location>
    </subcellularLocation>
</comment>
<name>A0A4W4GYW1_ELEEL</name>
<dbReference type="Gene3D" id="2.60.40.4370">
    <property type="match status" value="1"/>
</dbReference>
<feature type="domain" description="Transcription factor TFIIIC triple barrel" evidence="12">
    <location>
        <begin position="6"/>
        <end position="93"/>
    </location>
</feature>
<accession>A0A4W4GYW1</accession>
<evidence type="ECO:0000256" key="9">
    <source>
        <dbReference type="ARBA" id="ARBA00078626"/>
    </source>
</evidence>